<feature type="compositionally biased region" description="Basic and acidic residues" evidence="2">
    <location>
        <begin position="248"/>
        <end position="259"/>
    </location>
</feature>
<dbReference type="STRING" id="981085.W9RGT2"/>
<dbReference type="AlphaFoldDB" id="W9RGT2"/>
<dbReference type="InterPro" id="IPR013083">
    <property type="entry name" value="Znf_RING/FYVE/PHD"/>
</dbReference>
<dbReference type="EMBL" id="KE345018">
    <property type="protein sequence ID" value="EXB89965.1"/>
    <property type="molecule type" value="Genomic_DNA"/>
</dbReference>
<dbReference type="PROSITE" id="PS50157">
    <property type="entry name" value="ZINC_FINGER_C2H2_2"/>
    <property type="match status" value="1"/>
</dbReference>
<dbReference type="Gene3D" id="3.30.40.10">
    <property type="entry name" value="Zinc/RING finger domain, C3HC4 (zinc finger)"/>
    <property type="match status" value="1"/>
</dbReference>
<evidence type="ECO:0000313" key="5">
    <source>
        <dbReference type="Proteomes" id="UP000030645"/>
    </source>
</evidence>
<feature type="region of interest" description="Disordered" evidence="2">
    <location>
        <begin position="421"/>
        <end position="507"/>
    </location>
</feature>
<dbReference type="InterPro" id="IPR040383">
    <property type="entry name" value="HAKAI/CBLL2"/>
</dbReference>
<dbReference type="Proteomes" id="UP000030645">
    <property type="component" value="Unassembled WGS sequence"/>
</dbReference>
<dbReference type="PANTHER" id="PTHR13480">
    <property type="entry name" value="E3 UBIQUITIN-PROTEIN LIGASE HAKAI-RELATED"/>
    <property type="match status" value="1"/>
</dbReference>
<dbReference type="PANTHER" id="PTHR13480:SF0">
    <property type="entry name" value="E3 UBIQUITIN-PROTEIN LIGASE HAKAI"/>
    <property type="match status" value="1"/>
</dbReference>
<gene>
    <name evidence="4" type="ORF">L484_023618</name>
</gene>
<dbReference type="GO" id="GO:0061630">
    <property type="term" value="F:ubiquitin protein ligase activity"/>
    <property type="evidence" value="ECO:0007669"/>
    <property type="project" value="InterPro"/>
</dbReference>
<feature type="compositionally biased region" description="Polar residues" evidence="2">
    <location>
        <begin position="175"/>
        <end position="189"/>
    </location>
</feature>
<dbReference type="eggNOG" id="KOG2932">
    <property type="taxonomic scope" value="Eukaryota"/>
</dbReference>
<feature type="region of interest" description="Disordered" evidence="2">
    <location>
        <begin position="162"/>
        <end position="282"/>
    </location>
</feature>
<feature type="compositionally biased region" description="Basic and acidic residues" evidence="2">
    <location>
        <begin position="206"/>
        <end position="218"/>
    </location>
</feature>
<evidence type="ECO:0000259" key="3">
    <source>
        <dbReference type="PROSITE" id="PS50157"/>
    </source>
</evidence>
<accession>W9RGT2</accession>
<dbReference type="GO" id="GO:0008270">
    <property type="term" value="F:zinc ion binding"/>
    <property type="evidence" value="ECO:0007669"/>
    <property type="project" value="UniProtKB-KW"/>
</dbReference>
<feature type="compositionally biased region" description="Pro residues" evidence="2">
    <location>
        <begin position="462"/>
        <end position="473"/>
    </location>
</feature>
<keyword evidence="5" id="KW-1185">Reference proteome</keyword>
<dbReference type="InterPro" id="IPR013087">
    <property type="entry name" value="Znf_C2H2_type"/>
</dbReference>
<sequence length="507" mass="55804">MLQIRLSKTPSVDGAGGAKPLPVDTVTVACPDHLVLADLPVAKGIGTAIAASLVKTVGRRSRRQLGERVHFCVRCDFPIAIYGRLLESRSVVLYVCMLRTESKLKFNHWVVDTAICCDERIQKIQTIKLMEGIFICAAPHCLKSFLKRTDFEAHIHESHGELLQSNVEREDTNESEAQSVKQSSASDTTLRAPLRPGFSPSSNSQVHDREDKTRRQQTREPSIPRPMIQAKPPQAFGQGQNNPSEAQLDCRHQGFDRPGPHNPFQQQNFDSPGGPKQESGLYSDKQQGILSDTPFPDYPPMHAFQPPNNYMVPVNSSQMLNPSSAPFGYPPFPGEGSQAFYGAPYDMARQDSAPEVGSEQGSLLGFPPGSAGSMNFPANYHQPWNAGQPGMPFEAPHGGQDSFTNLSDSQGKVPYYQGEFRRSPRGLAMNPPPPHMANKGMEPVQAGHSVDPRDGKGILAPQPLPLPPPPPQPHMSQPKRKFYSDMGRDGQSYGWQHENRENYGGQD</sequence>
<reference evidence="5" key="1">
    <citation type="submission" date="2013-01" db="EMBL/GenBank/DDBJ databases">
        <title>Draft Genome Sequence of a Mulberry Tree, Morus notabilis C.K. Schneid.</title>
        <authorList>
            <person name="He N."/>
            <person name="Zhao S."/>
        </authorList>
    </citation>
    <scope>NUCLEOTIDE SEQUENCE</scope>
</reference>
<dbReference type="GO" id="GO:0016567">
    <property type="term" value="P:protein ubiquitination"/>
    <property type="evidence" value="ECO:0007669"/>
    <property type="project" value="InterPro"/>
</dbReference>
<dbReference type="GO" id="GO:0030155">
    <property type="term" value="P:regulation of cell adhesion"/>
    <property type="evidence" value="ECO:0007669"/>
    <property type="project" value="TreeGrafter"/>
</dbReference>
<evidence type="ECO:0000313" key="4">
    <source>
        <dbReference type="EMBL" id="EXB89965.1"/>
    </source>
</evidence>
<name>W9RGT2_9ROSA</name>
<dbReference type="PROSITE" id="PS00028">
    <property type="entry name" value="ZINC_FINGER_C2H2_1"/>
    <property type="match status" value="1"/>
</dbReference>
<proteinExistence type="predicted"/>
<keyword evidence="1" id="KW-0479">Metal-binding</keyword>
<organism evidence="4 5">
    <name type="scientific">Morus notabilis</name>
    <dbReference type="NCBI Taxonomy" id="981085"/>
    <lineage>
        <taxon>Eukaryota</taxon>
        <taxon>Viridiplantae</taxon>
        <taxon>Streptophyta</taxon>
        <taxon>Embryophyta</taxon>
        <taxon>Tracheophyta</taxon>
        <taxon>Spermatophyta</taxon>
        <taxon>Magnoliopsida</taxon>
        <taxon>eudicotyledons</taxon>
        <taxon>Gunneridae</taxon>
        <taxon>Pentapetalae</taxon>
        <taxon>rosids</taxon>
        <taxon>fabids</taxon>
        <taxon>Rosales</taxon>
        <taxon>Moraceae</taxon>
        <taxon>Moreae</taxon>
        <taxon>Morus</taxon>
    </lineage>
</organism>
<evidence type="ECO:0000256" key="1">
    <source>
        <dbReference type="PROSITE-ProRule" id="PRU00042"/>
    </source>
</evidence>
<keyword evidence="1" id="KW-0862">Zinc</keyword>
<feature type="domain" description="C2H2-type" evidence="3">
    <location>
        <begin position="134"/>
        <end position="159"/>
    </location>
</feature>
<evidence type="ECO:0000256" key="2">
    <source>
        <dbReference type="SAM" id="MobiDB-lite"/>
    </source>
</evidence>
<keyword evidence="1" id="KW-0863">Zinc-finger</keyword>
<protein>
    <submittedName>
        <fullName evidence="4">E3 ubiquitin-protein ligase Hakai</fullName>
    </submittedName>
</protein>